<dbReference type="InterPro" id="IPR050982">
    <property type="entry name" value="Auxin_biosynth/cation_transpt"/>
</dbReference>
<dbReference type="PANTHER" id="PTHR43539">
    <property type="entry name" value="FLAVIN-BINDING MONOOXYGENASE-LIKE PROTEIN (AFU_ORTHOLOGUE AFUA_4G09220)"/>
    <property type="match status" value="1"/>
</dbReference>
<dbReference type="PRINTS" id="PR00411">
    <property type="entry name" value="PNDRDTASEI"/>
</dbReference>
<reference evidence="2 3" key="1">
    <citation type="journal article" date="2018" name="Nat. Biotechnol.">
        <title>A standardized bacterial taxonomy based on genome phylogeny substantially revises the tree of life.</title>
        <authorList>
            <person name="Parks D.H."/>
            <person name="Chuvochina M."/>
            <person name="Waite D.W."/>
            <person name="Rinke C."/>
            <person name="Skarshewski A."/>
            <person name="Chaumeil P.A."/>
            <person name="Hugenholtz P."/>
        </authorList>
    </citation>
    <scope>NUCLEOTIDE SEQUENCE [LARGE SCALE GENOMIC DNA]</scope>
    <source>
        <strain evidence="2">UBA11247</strain>
    </source>
</reference>
<keyword evidence="1" id="KW-0560">Oxidoreductase</keyword>
<dbReference type="PRINTS" id="PR00368">
    <property type="entry name" value="FADPNR"/>
</dbReference>
<comment type="caution">
    <text evidence="2">The sequence shown here is derived from an EMBL/GenBank/DDBJ whole genome shotgun (WGS) entry which is preliminary data.</text>
</comment>
<dbReference type="Gene3D" id="3.50.50.60">
    <property type="entry name" value="FAD/NAD(P)-binding domain"/>
    <property type="match status" value="1"/>
</dbReference>
<dbReference type="Pfam" id="PF13738">
    <property type="entry name" value="Pyr_redox_3"/>
    <property type="match status" value="1"/>
</dbReference>
<dbReference type="EMBL" id="DQID01000212">
    <property type="protein sequence ID" value="HCT14759.1"/>
    <property type="molecule type" value="Genomic_DNA"/>
</dbReference>
<evidence type="ECO:0000313" key="2">
    <source>
        <dbReference type="EMBL" id="HCT14759.1"/>
    </source>
</evidence>
<protein>
    <submittedName>
        <fullName evidence="2">NAD(P)/FAD-dependent oxidoreductase</fullName>
    </submittedName>
</protein>
<dbReference type="InterPro" id="IPR036188">
    <property type="entry name" value="FAD/NAD-bd_sf"/>
</dbReference>
<dbReference type="SUPFAM" id="SSF51905">
    <property type="entry name" value="FAD/NAD(P)-binding domain"/>
    <property type="match status" value="2"/>
</dbReference>
<dbReference type="Proteomes" id="UP000261739">
    <property type="component" value="Unassembled WGS sequence"/>
</dbReference>
<sequence length="396" mass="42544">MTTLPDAVPAVIVGAGQAGLAAAHELVRRGVKPGTDLLVLDSGDGPGGAWRERWDSLTLGKAHGIADLPGMPMERPDPTVPASRLVADYYGAYERRFGLDVVRPVRVVSVHSTGPEPDAPLELTVLHDGTCTTVRTRLLLNATGTWTHPYIPYVPGIADFTGRQLHTVDYVRKEDFAGQRVLVVGGGLSAVQFLLELHQPGSAAQTFWATRRPPNFTREEFDQRWGYGVEERVRAATYSGRRPESVVRNTGIPPWPEYLAAVASGVLVSRGMIGRLTTDRAVWGDQSAQALRDAAATAPDGSPALAQPDSWVPFPPGHAEQIDTVFWNTGFRPALDHLAPLHLREPEGGGIRMSDEVTVAKDPRVLLVGYGSTASTIGANRAGRLAGREAAQRLAG</sequence>
<gene>
    <name evidence="2" type="ORF">DIW82_08230</name>
</gene>
<name>A0A3D4SZQ8_9CORY</name>
<organism evidence="2 3">
    <name type="scientific">Corynebacterium nuruki</name>
    <dbReference type="NCBI Taxonomy" id="1032851"/>
    <lineage>
        <taxon>Bacteria</taxon>
        <taxon>Bacillati</taxon>
        <taxon>Actinomycetota</taxon>
        <taxon>Actinomycetes</taxon>
        <taxon>Mycobacteriales</taxon>
        <taxon>Corynebacteriaceae</taxon>
        <taxon>Corynebacterium</taxon>
    </lineage>
</organism>
<dbReference type="AlphaFoldDB" id="A0A3D4SZQ8"/>
<dbReference type="GO" id="GO:0004497">
    <property type="term" value="F:monooxygenase activity"/>
    <property type="evidence" value="ECO:0007669"/>
    <property type="project" value="TreeGrafter"/>
</dbReference>
<dbReference type="PANTHER" id="PTHR43539:SF78">
    <property type="entry name" value="FLAVIN-CONTAINING MONOOXYGENASE"/>
    <property type="match status" value="1"/>
</dbReference>
<dbReference type="GO" id="GO:0050660">
    <property type="term" value="F:flavin adenine dinucleotide binding"/>
    <property type="evidence" value="ECO:0007669"/>
    <property type="project" value="TreeGrafter"/>
</dbReference>
<proteinExistence type="predicted"/>
<evidence type="ECO:0000313" key="3">
    <source>
        <dbReference type="Proteomes" id="UP000261739"/>
    </source>
</evidence>
<dbReference type="STRING" id="863239.GCA_000213935_01601"/>
<dbReference type="RefSeq" id="WP_010120465.1">
    <property type="nucleotide sequence ID" value="NZ_DAITTW010000024.1"/>
</dbReference>
<accession>A0A3D4SZQ8</accession>
<evidence type="ECO:0000256" key="1">
    <source>
        <dbReference type="ARBA" id="ARBA00023002"/>
    </source>
</evidence>